<dbReference type="AlphaFoldDB" id="A0A1Q9CTA6"/>
<dbReference type="Proteomes" id="UP000186817">
    <property type="component" value="Unassembled WGS sequence"/>
</dbReference>
<feature type="domain" description="RRM" evidence="5">
    <location>
        <begin position="99"/>
        <end position="184"/>
    </location>
</feature>
<dbReference type="PROSITE" id="PS50102">
    <property type="entry name" value="RRM"/>
    <property type="match status" value="1"/>
</dbReference>
<dbReference type="InterPro" id="IPR000504">
    <property type="entry name" value="RRM_dom"/>
</dbReference>
<dbReference type="EMBL" id="LSRX01000932">
    <property type="protein sequence ID" value="OLP86160.1"/>
    <property type="molecule type" value="Genomic_DNA"/>
</dbReference>
<gene>
    <name evidence="6" type="primary">TE1</name>
    <name evidence="6" type="ORF">AK812_SmicGene32766</name>
</gene>
<protein>
    <submittedName>
        <fullName evidence="6">Protein terminal ear1</fullName>
    </submittedName>
</protein>
<dbReference type="InterPro" id="IPR012677">
    <property type="entry name" value="Nucleotide-bd_a/b_plait_sf"/>
</dbReference>
<dbReference type="SMART" id="SM00360">
    <property type="entry name" value="RRM"/>
    <property type="match status" value="1"/>
</dbReference>
<organism evidence="6 7">
    <name type="scientific">Symbiodinium microadriaticum</name>
    <name type="common">Dinoflagellate</name>
    <name type="synonym">Zooxanthella microadriatica</name>
    <dbReference type="NCBI Taxonomy" id="2951"/>
    <lineage>
        <taxon>Eukaryota</taxon>
        <taxon>Sar</taxon>
        <taxon>Alveolata</taxon>
        <taxon>Dinophyceae</taxon>
        <taxon>Suessiales</taxon>
        <taxon>Symbiodiniaceae</taxon>
        <taxon>Symbiodinium</taxon>
    </lineage>
</organism>
<sequence length="417" mass="46304">MSSVAMDNSDIQSSCGTHSSFDLTACEEEATAYESTDLSNSQFSSALTAALRQFQGEHGPLSSTTISQGSTSDASGFPVLQAQDERQNQDTPCPLGEITTVMVKNVPVKCGQRRLLRQFLAAGFQGKLDFIYLPMDPRSRSSRGFAFVNLTTVESAHRFYRIFHGNFLKNYPSETPLEVAVAEIQGFDANAEHYLLVKASRKGKGRDVFGCPTFLRPLQRHLVNHLRTLEEPKKPKSKSSQHEEASQDGPEGHDISWPPMRDLRDAALQYPIQQPVANLLVEPNHEMMHTHMLFEDNDSTYQKPFPKELLAMATRSVEKLKKLPIQIPSPHSAPMRPEAGAVPMRVPMAYPHRPEQLLPRQPAAILSPQVAGYQVHDPSHCWNCGRLITGNHSFCPFCGEAQLPATSSPSPGQSFWI</sequence>
<dbReference type="OrthoDB" id="417481at2759"/>
<evidence type="ECO:0000259" key="5">
    <source>
        <dbReference type="PROSITE" id="PS50102"/>
    </source>
</evidence>
<evidence type="ECO:0000256" key="2">
    <source>
        <dbReference type="ARBA" id="ARBA00022884"/>
    </source>
</evidence>
<comment type="caution">
    <text evidence="6">The sequence shown here is derived from an EMBL/GenBank/DDBJ whole genome shotgun (WGS) entry which is preliminary data.</text>
</comment>
<proteinExistence type="predicted"/>
<dbReference type="GO" id="GO:0003723">
    <property type="term" value="F:RNA binding"/>
    <property type="evidence" value="ECO:0007669"/>
    <property type="project" value="UniProtKB-UniRule"/>
</dbReference>
<keyword evidence="2 3" id="KW-0694">RNA-binding</keyword>
<feature type="region of interest" description="Disordered" evidence="4">
    <location>
        <begin position="229"/>
        <end position="258"/>
    </location>
</feature>
<dbReference type="InterPro" id="IPR007201">
    <property type="entry name" value="Mei2-like_Rrm_C"/>
</dbReference>
<evidence type="ECO:0000256" key="4">
    <source>
        <dbReference type="SAM" id="MobiDB-lite"/>
    </source>
</evidence>
<dbReference type="InterPro" id="IPR035979">
    <property type="entry name" value="RBD_domain_sf"/>
</dbReference>
<dbReference type="Pfam" id="PF04059">
    <property type="entry name" value="RRM_2"/>
    <property type="match status" value="1"/>
</dbReference>
<keyword evidence="7" id="KW-1185">Reference proteome</keyword>
<feature type="compositionally biased region" description="Basic and acidic residues" evidence="4">
    <location>
        <begin position="229"/>
        <end position="254"/>
    </location>
</feature>
<dbReference type="SUPFAM" id="SSF54928">
    <property type="entry name" value="RNA-binding domain, RBD"/>
    <property type="match status" value="1"/>
</dbReference>
<accession>A0A1Q9CTA6</accession>
<evidence type="ECO:0000256" key="1">
    <source>
        <dbReference type="ARBA" id="ARBA00022737"/>
    </source>
</evidence>
<reference evidence="6 7" key="1">
    <citation type="submission" date="2016-02" db="EMBL/GenBank/DDBJ databases">
        <title>Genome analysis of coral dinoflagellate symbionts highlights evolutionary adaptations to a symbiotic lifestyle.</title>
        <authorList>
            <person name="Aranda M."/>
            <person name="Li Y."/>
            <person name="Liew Y.J."/>
            <person name="Baumgarten S."/>
            <person name="Simakov O."/>
            <person name="Wilson M."/>
            <person name="Piel J."/>
            <person name="Ashoor H."/>
            <person name="Bougouffa S."/>
            <person name="Bajic V.B."/>
            <person name="Ryu T."/>
            <person name="Ravasi T."/>
            <person name="Bayer T."/>
            <person name="Micklem G."/>
            <person name="Kim H."/>
            <person name="Bhak J."/>
            <person name="Lajeunesse T.C."/>
            <person name="Voolstra C.R."/>
        </authorList>
    </citation>
    <scope>NUCLEOTIDE SEQUENCE [LARGE SCALE GENOMIC DNA]</scope>
    <source>
        <strain evidence="6 7">CCMP2467</strain>
    </source>
</reference>
<keyword evidence="1" id="KW-0677">Repeat</keyword>
<evidence type="ECO:0000256" key="3">
    <source>
        <dbReference type="PROSITE-ProRule" id="PRU00176"/>
    </source>
</evidence>
<dbReference type="CDD" id="cd12277">
    <property type="entry name" value="RRM3_MEI2_EAR1_like"/>
    <property type="match status" value="1"/>
</dbReference>
<name>A0A1Q9CTA6_SYMMI</name>
<evidence type="ECO:0000313" key="6">
    <source>
        <dbReference type="EMBL" id="OLP86160.1"/>
    </source>
</evidence>
<dbReference type="PANTHER" id="PTHR24012">
    <property type="entry name" value="RNA BINDING PROTEIN"/>
    <property type="match status" value="1"/>
</dbReference>
<dbReference type="Gene3D" id="3.30.70.330">
    <property type="match status" value="1"/>
</dbReference>
<evidence type="ECO:0000313" key="7">
    <source>
        <dbReference type="Proteomes" id="UP000186817"/>
    </source>
</evidence>